<dbReference type="RefSeq" id="WP_171740960.1">
    <property type="nucleotide sequence ID" value="NZ_CP053435.1"/>
</dbReference>
<organism evidence="2 3">
    <name type="scientific">Spirosoma taeanense</name>
    <dbReference type="NCBI Taxonomy" id="2735870"/>
    <lineage>
        <taxon>Bacteria</taxon>
        <taxon>Pseudomonadati</taxon>
        <taxon>Bacteroidota</taxon>
        <taxon>Cytophagia</taxon>
        <taxon>Cytophagales</taxon>
        <taxon>Cytophagaceae</taxon>
        <taxon>Spirosoma</taxon>
    </lineage>
</organism>
<feature type="domain" description="Insertion element IS402-like" evidence="1">
    <location>
        <begin position="1"/>
        <end position="33"/>
    </location>
</feature>
<gene>
    <name evidence="2" type="ORF">HNV11_17895</name>
</gene>
<name>A0A6M5YC34_9BACT</name>
<accession>A0A6M5YC34</accession>
<dbReference type="AlphaFoldDB" id="A0A6M5YC34"/>
<dbReference type="KEGG" id="stae:HNV11_17895"/>
<evidence type="ECO:0000313" key="3">
    <source>
        <dbReference type="Proteomes" id="UP000502756"/>
    </source>
</evidence>
<dbReference type="Proteomes" id="UP000502756">
    <property type="component" value="Chromosome"/>
</dbReference>
<reference evidence="2 3" key="1">
    <citation type="submission" date="2020-05" db="EMBL/GenBank/DDBJ databases">
        <title>Genome sequencing of Spirosoma sp. TS118.</title>
        <authorList>
            <person name="Lee J.-H."/>
            <person name="Jeong S."/>
            <person name="Zhao L."/>
            <person name="Jung J.-H."/>
            <person name="Kim M.-K."/>
            <person name="Lim S."/>
        </authorList>
    </citation>
    <scope>NUCLEOTIDE SEQUENCE [LARGE SCALE GENOMIC DNA]</scope>
    <source>
        <strain evidence="2 3">TS118</strain>
    </source>
</reference>
<protein>
    <submittedName>
        <fullName evidence="2">Transposase</fullName>
    </submittedName>
</protein>
<keyword evidence="3" id="KW-1185">Reference proteome</keyword>
<dbReference type="EMBL" id="CP053435">
    <property type="protein sequence ID" value="QJW91114.1"/>
    <property type="molecule type" value="Genomic_DNA"/>
</dbReference>
<sequence>MEAIFYLTKKGSTWRDLPDRFPPWQTVYWYFRK</sequence>
<proteinExistence type="predicted"/>
<evidence type="ECO:0000259" key="1">
    <source>
        <dbReference type="Pfam" id="PF13340"/>
    </source>
</evidence>
<dbReference type="InterPro" id="IPR025161">
    <property type="entry name" value="IS402-like_dom"/>
</dbReference>
<evidence type="ECO:0000313" key="2">
    <source>
        <dbReference type="EMBL" id="QJW91114.1"/>
    </source>
</evidence>
<dbReference type="Pfam" id="PF13340">
    <property type="entry name" value="DUF4096"/>
    <property type="match status" value="1"/>
</dbReference>